<keyword evidence="3" id="KW-1185">Reference proteome</keyword>
<dbReference type="RefSeq" id="WP_122030674.1">
    <property type="nucleotide sequence ID" value="NZ_LS483254.1"/>
</dbReference>
<evidence type="ECO:0000313" key="3">
    <source>
        <dbReference type="Proteomes" id="UP000249818"/>
    </source>
</evidence>
<dbReference type="Proteomes" id="UP000249818">
    <property type="component" value="Chromosome BARAN1"/>
</dbReference>
<feature type="signal peptide" evidence="1">
    <location>
        <begin position="1"/>
        <end position="23"/>
    </location>
</feature>
<reference evidence="3" key="1">
    <citation type="submission" date="2018-05" db="EMBL/GenBank/DDBJ databases">
        <authorList>
            <person name="Hao L."/>
        </authorList>
    </citation>
    <scope>NUCLEOTIDE SEQUENCE [LARGE SCALE GENOMIC DNA]</scope>
</reference>
<dbReference type="EMBL" id="LS483254">
    <property type="protein sequence ID" value="SQD92457.1"/>
    <property type="molecule type" value="Genomic_DNA"/>
</dbReference>
<dbReference type="AlphaFoldDB" id="A0A2X3K5A4"/>
<gene>
    <name evidence="2" type="ORF">BARAN1_0432</name>
</gene>
<protein>
    <submittedName>
        <fullName evidence="2">Uncharacterized protein</fullName>
    </submittedName>
</protein>
<dbReference type="KEGG" id="bana:BARAN1_0432"/>
<evidence type="ECO:0000256" key="1">
    <source>
        <dbReference type="SAM" id="SignalP"/>
    </source>
</evidence>
<accession>A0A2X3K5A4</accession>
<proteinExistence type="predicted"/>
<keyword evidence="1" id="KW-0732">Signal</keyword>
<sequence length="223" mass="23660">MKGDRRFGATIVALLLGSTFALVGSAQTDEPGVGQPPVNLFGGGTFPGGYLKYTYTISRQGGIQPSTTTTEITLLPDGTYSVVSTSTETVSLEMVNIGFFGIPLPRLGIHVPEDASGTLDLSPLSTIASAAIEPGKNYLLPDGGRFQAGELGTIAGVQVIHGTYTHADYMNVEIDLAFAVDLAIRGLLPFPAKMVFRYSAASTDEHPFRMFSSVELSEFVYTP</sequence>
<evidence type="ECO:0000313" key="2">
    <source>
        <dbReference type="EMBL" id="SQD92457.1"/>
    </source>
</evidence>
<organism evidence="2 3">
    <name type="scientific">Candidatus Bipolaricaulis anaerobius</name>
    <dbReference type="NCBI Taxonomy" id="2026885"/>
    <lineage>
        <taxon>Bacteria</taxon>
        <taxon>Candidatus Bipolaricaulota</taxon>
        <taxon>Candidatus Bipolaricaulia</taxon>
        <taxon>Candidatus Bipolaricaulales</taxon>
        <taxon>Candidatus Bipolaricaulaceae</taxon>
        <taxon>Candidatus Bipolaricaulis</taxon>
    </lineage>
</organism>
<name>A0A2X3K5A4_9BACT</name>
<feature type="chain" id="PRO_5016099033" evidence="1">
    <location>
        <begin position="24"/>
        <end position="223"/>
    </location>
</feature>